<dbReference type="EMBL" id="LFJN01000004">
    <property type="protein sequence ID" value="KPI44162.1"/>
    <property type="molecule type" value="Genomic_DNA"/>
</dbReference>
<dbReference type="VEuPathDB" id="FungiDB:AB675_6195"/>
<feature type="region of interest" description="Disordered" evidence="1">
    <location>
        <begin position="1"/>
        <end position="22"/>
    </location>
</feature>
<reference evidence="2 3" key="1">
    <citation type="submission" date="2015-06" db="EMBL/GenBank/DDBJ databases">
        <title>Draft genome of the ant-associated black yeast Phialophora attae CBS 131958.</title>
        <authorList>
            <person name="Moreno L.F."/>
            <person name="Stielow B.J."/>
            <person name="de Hoog S."/>
            <person name="Vicente V.A."/>
            <person name="Weiss V.A."/>
            <person name="de Vries M."/>
            <person name="Cruz L.M."/>
            <person name="Souza E.M."/>
        </authorList>
    </citation>
    <scope>NUCLEOTIDE SEQUENCE [LARGE SCALE GENOMIC DNA]</scope>
    <source>
        <strain evidence="2 3">CBS 131958</strain>
    </source>
</reference>
<feature type="compositionally biased region" description="Basic and acidic residues" evidence="1">
    <location>
        <begin position="9"/>
        <end position="18"/>
    </location>
</feature>
<dbReference type="PANTHER" id="PTHR38116:SF9">
    <property type="entry name" value="BZIP DOMAIN-CONTAINING PROTEIN"/>
    <property type="match status" value="1"/>
</dbReference>
<gene>
    <name evidence="2" type="ORF">AB675_6195</name>
</gene>
<dbReference type="GO" id="GO:0003700">
    <property type="term" value="F:DNA-binding transcription factor activity"/>
    <property type="evidence" value="ECO:0007669"/>
    <property type="project" value="InterPro"/>
</dbReference>
<protein>
    <recommendedName>
        <fullName evidence="4">BZIP domain-containing protein</fullName>
    </recommendedName>
</protein>
<dbReference type="Pfam" id="PF11905">
    <property type="entry name" value="DUF3425"/>
    <property type="match status" value="1"/>
</dbReference>
<dbReference type="GeneID" id="28738348"/>
<comment type="caution">
    <text evidence="2">The sequence shown here is derived from an EMBL/GenBank/DDBJ whole genome shotgun (WGS) entry which is preliminary data.</text>
</comment>
<feature type="region of interest" description="Disordered" evidence="1">
    <location>
        <begin position="69"/>
        <end position="92"/>
    </location>
</feature>
<evidence type="ECO:0000313" key="3">
    <source>
        <dbReference type="Proteomes" id="UP000038010"/>
    </source>
</evidence>
<dbReference type="AlphaFoldDB" id="A0A0N1HFR8"/>
<evidence type="ECO:0000313" key="2">
    <source>
        <dbReference type="EMBL" id="KPI44162.1"/>
    </source>
</evidence>
<dbReference type="SUPFAM" id="SSF57959">
    <property type="entry name" value="Leucine zipper domain"/>
    <property type="match status" value="1"/>
</dbReference>
<name>A0A0N1HFR8_9EURO</name>
<organism evidence="2 3">
    <name type="scientific">Cyphellophora attinorum</name>
    <dbReference type="NCBI Taxonomy" id="1664694"/>
    <lineage>
        <taxon>Eukaryota</taxon>
        <taxon>Fungi</taxon>
        <taxon>Dikarya</taxon>
        <taxon>Ascomycota</taxon>
        <taxon>Pezizomycotina</taxon>
        <taxon>Eurotiomycetes</taxon>
        <taxon>Chaetothyriomycetidae</taxon>
        <taxon>Chaetothyriales</taxon>
        <taxon>Cyphellophoraceae</taxon>
        <taxon>Cyphellophora</taxon>
    </lineage>
</organism>
<evidence type="ECO:0008006" key="4">
    <source>
        <dbReference type="Google" id="ProtNLM"/>
    </source>
</evidence>
<dbReference type="Proteomes" id="UP000038010">
    <property type="component" value="Unassembled WGS sequence"/>
</dbReference>
<dbReference type="STRING" id="1664694.A0A0N1HFR8"/>
<evidence type="ECO:0000256" key="1">
    <source>
        <dbReference type="SAM" id="MobiDB-lite"/>
    </source>
</evidence>
<sequence length="284" mass="32547">MSDFGPEYSKADKKREYNRNAQRVFRQRRKEHLSKLEQAHREKQDMQSDEMQRLRRENQALQAENESLKAAYASQGNSPAPSLSPIDTRLNAHLPYGEPQMSLEAVSATTPAAMTPVIPTMMQDHSSIVVVQPNNIHEIRRYLHQVFAPLLDMSVIHNPQAHLATLQALRPSLPSSLKPSQLQLTTTHNVYIDMIPSPHLRDQLIRVGPARASSFLMEACTLVCQIEDVGQMTIWGEDWLNEFSWEFSPAVLERFGPWLLGREWGQRANYWRKQRGAPRLPGYD</sequence>
<dbReference type="PANTHER" id="PTHR38116">
    <property type="entry name" value="CHROMOSOME 7, WHOLE GENOME SHOTGUN SEQUENCE"/>
    <property type="match status" value="1"/>
</dbReference>
<proteinExistence type="predicted"/>
<accession>A0A0N1HFR8</accession>
<dbReference type="OrthoDB" id="2245989at2759"/>
<dbReference type="CDD" id="cd14688">
    <property type="entry name" value="bZIP_YAP"/>
    <property type="match status" value="1"/>
</dbReference>
<keyword evidence="3" id="KW-1185">Reference proteome</keyword>
<dbReference type="Gene3D" id="1.20.5.170">
    <property type="match status" value="1"/>
</dbReference>
<dbReference type="InterPro" id="IPR046347">
    <property type="entry name" value="bZIP_sf"/>
</dbReference>
<dbReference type="InterPro" id="IPR021833">
    <property type="entry name" value="DUF3425"/>
</dbReference>
<dbReference type="RefSeq" id="XP_018004125.1">
    <property type="nucleotide sequence ID" value="XM_018146468.1"/>
</dbReference>